<feature type="chain" id="PRO_5035426125" evidence="1">
    <location>
        <begin position="17"/>
        <end position="174"/>
    </location>
</feature>
<reference evidence="2" key="1">
    <citation type="journal article" date="2021" name="Nat. Commun.">
        <title>Genetic determinants of endophytism in the Arabidopsis root mycobiome.</title>
        <authorList>
            <person name="Mesny F."/>
            <person name="Miyauchi S."/>
            <person name="Thiergart T."/>
            <person name="Pickel B."/>
            <person name="Atanasova L."/>
            <person name="Karlsson M."/>
            <person name="Huettel B."/>
            <person name="Barry K.W."/>
            <person name="Haridas S."/>
            <person name="Chen C."/>
            <person name="Bauer D."/>
            <person name="Andreopoulos W."/>
            <person name="Pangilinan J."/>
            <person name="LaButti K."/>
            <person name="Riley R."/>
            <person name="Lipzen A."/>
            <person name="Clum A."/>
            <person name="Drula E."/>
            <person name="Henrissat B."/>
            <person name="Kohler A."/>
            <person name="Grigoriev I.V."/>
            <person name="Martin F.M."/>
            <person name="Hacquard S."/>
        </authorList>
    </citation>
    <scope>NUCLEOTIDE SEQUENCE</scope>
    <source>
        <strain evidence="2">MPI-SDFR-AT-0120</strain>
    </source>
</reference>
<proteinExistence type="predicted"/>
<dbReference type="Proteomes" id="UP000813461">
    <property type="component" value="Unassembled WGS sequence"/>
</dbReference>
<accession>A0A8K0VTG2</accession>
<sequence length="174" mass="18740">MRLLALFTWTLATVSANPFPAPMPTDPAVEKRAPDCKAVNAALTILKALGPPATSFCSSYLRVPTAATTTFTAPAATVTVTTSTQTVTSGLCPRANKRDEFIIERTANSIYRRPANKPLQKRTDIPALSAFAASKLSSGCSCLSITPKKTVTTTFNPPSSDYQCRRYYNSLRSL</sequence>
<evidence type="ECO:0000256" key="1">
    <source>
        <dbReference type="SAM" id="SignalP"/>
    </source>
</evidence>
<dbReference type="OrthoDB" id="3561297at2759"/>
<name>A0A8K0VTG2_9PLEO</name>
<comment type="caution">
    <text evidence="2">The sequence shown here is derived from an EMBL/GenBank/DDBJ whole genome shotgun (WGS) entry which is preliminary data.</text>
</comment>
<evidence type="ECO:0000313" key="2">
    <source>
        <dbReference type="EMBL" id="KAH7075183.1"/>
    </source>
</evidence>
<keyword evidence="1" id="KW-0732">Signal</keyword>
<evidence type="ECO:0000313" key="3">
    <source>
        <dbReference type="Proteomes" id="UP000813461"/>
    </source>
</evidence>
<organism evidence="2 3">
    <name type="scientific">Paraphoma chrysanthemicola</name>
    <dbReference type="NCBI Taxonomy" id="798071"/>
    <lineage>
        <taxon>Eukaryota</taxon>
        <taxon>Fungi</taxon>
        <taxon>Dikarya</taxon>
        <taxon>Ascomycota</taxon>
        <taxon>Pezizomycotina</taxon>
        <taxon>Dothideomycetes</taxon>
        <taxon>Pleosporomycetidae</taxon>
        <taxon>Pleosporales</taxon>
        <taxon>Pleosporineae</taxon>
        <taxon>Phaeosphaeriaceae</taxon>
        <taxon>Paraphoma</taxon>
    </lineage>
</organism>
<keyword evidence="3" id="KW-1185">Reference proteome</keyword>
<dbReference type="AlphaFoldDB" id="A0A8K0VTG2"/>
<protein>
    <submittedName>
        <fullName evidence="2">Uncharacterized protein</fullName>
    </submittedName>
</protein>
<feature type="signal peptide" evidence="1">
    <location>
        <begin position="1"/>
        <end position="16"/>
    </location>
</feature>
<gene>
    <name evidence="2" type="ORF">FB567DRAFT_610787</name>
</gene>
<dbReference type="EMBL" id="JAGMVJ010000020">
    <property type="protein sequence ID" value="KAH7075183.1"/>
    <property type="molecule type" value="Genomic_DNA"/>
</dbReference>